<feature type="compositionally biased region" description="Low complexity" evidence="5">
    <location>
        <begin position="144"/>
        <end position="153"/>
    </location>
</feature>
<dbReference type="Pfam" id="PF00023">
    <property type="entry name" value="Ank"/>
    <property type="match status" value="1"/>
</dbReference>
<evidence type="ECO:0000256" key="1">
    <source>
        <dbReference type="ARBA" id="ARBA00022737"/>
    </source>
</evidence>
<dbReference type="Gene3D" id="1.25.40.20">
    <property type="entry name" value="Ankyrin repeat-containing domain"/>
    <property type="match status" value="1"/>
</dbReference>
<dbReference type="OrthoDB" id="60433at2759"/>
<reference evidence="6" key="1">
    <citation type="submission" date="2021-12" db="EMBL/GenBank/DDBJ databases">
        <authorList>
            <person name="King R."/>
        </authorList>
    </citation>
    <scope>NUCLEOTIDE SEQUENCE</scope>
</reference>
<dbReference type="PANTHER" id="PTHR14491:SF7">
    <property type="entry name" value="SOSONDOWAH, ISOFORM G"/>
    <property type="match status" value="1"/>
</dbReference>
<evidence type="ECO:0000256" key="3">
    <source>
        <dbReference type="ARBA" id="ARBA00038122"/>
    </source>
</evidence>
<evidence type="ECO:0000313" key="7">
    <source>
        <dbReference type="Proteomes" id="UP001154078"/>
    </source>
</evidence>
<evidence type="ECO:0000256" key="5">
    <source>
        <dbReference type="SAM" id="MobiDB-lite"/>
    </source>
</evidence>
<dbReference type="Proteomes" id="UP001154078">
    <property type="component" value="Chromosome 1"/>
</dbReference>
<gene>
    <name evidence="6" type="ORF">MELIAE_LOCUS850</name>
</gene>
<evidence type="ECO:0000256" key="2">
    <source>
        <dbReference type="ARBA" id="ARBA00023043"/>
    </source>
</evidence>
<dbReference type="SMART" id="SM00248">
    <property type="entry name" value="ANK"/>
    <property type="match status" value="1"/>
</dbReference>
<comment type="similarity">
    <text evidence="3">Belongs to the SOWAH family.</text>
</comment>
<keyword evidence="7" id="KW-1185">Reference proteome</keyword>
<keyword evidence="1" id="KW-0677">Repeat</keyword>
<dbReference type="PROSITE" id="PS50297">
    <property type="entry name" value="ANK_REP_REGION"/>
    <property type="match status" value="1"/>
</dbReference>
<accession>A0A9P0AN38</accession>
<dbReference type="InterPro" id="IPR002110">
    <property type="entry name" value="Ankyrin_rpt"/>
</dbReference>
<name>A0A9P0AN38_BRAAE</name>
<feature type="repeat" description="ANK" evidence="4">
    <location>
        <begin position="4"/>
        <end position="26"/>
    </location>
</feature>
<dbReference type="SUPFAM" id="SSF48403">
    <property type="entry name" value="Ankyrin repeat"/>
    <property type="match status" value="1"/>
</dbReference>
<dbReference type="AlphaFoldDB" id="A0A9P0AN38"/>
<evidence type="ECO:0000256" key="4">
    <source>
        <dbReference type="PROSITE-ProRule" id="PRU00023"/>
    </source>
</evidence>
<sequence length="176" mass="19184">MQNGGYTPLHIAAQFGQVDVFKLLVEVYKADIHIRDYSGKTAEYYLKTKKGGPEGSVTLRKKDLGFLRIGSLNVRVKKTTEAFGNFLGMGNSGNIVPLETMNEKVHKGWGSADNVAKENVMGAPKGYAAKKKSKRPIDAGMNSTPTTPKTPTKSIRHFANDSDSDTAAGFDSNWKN</sequence>
<keyword evidence="2 4" id="KW-0040">ANK repeat</keyword>
<dbReference type="InterPro" id="IPR036770">
    <property type="entry name" value="Ankyrin_rpt-contain_sf"/>
</dbReference>
<proteinExistence type="inferred from homology"/>
<feature type="region of interest" description="Disordered" evidence="5">
    <location>
        <begin position="127"/>
        <end position="176"/>
    </location>
</feature>
<evidence type="ECO:0000313" key="6">
    <source>
        <dbReference type="EMBL" id="CAH0546749.1"/>
    </source>
</evidence>
<protein>
    <submittedName>
        <fullName evidence="6">Uncharacterized protein</fullName>
    </submittedName>
</protein>
<dbReference type="PROSITE" id="PS50088">
    <property type="entry name" value="ANK_REPEAT"/>
    <property type="match status" value="1"/>
</dbReference>
<organism evidence="6 7">
    <name type="scientific">Brassicogethes aeneus</name>
    <name type="common">Rape pollen beetle</name>
    <name type="synonym">Meligethes aeneus</name>
    <dbReference type="NCBI Taxonomy" id="1431903"/>
    <lineage>
        <taxon>Eukaryota</taxon>
        <taxon>Metazoa</taxon>
        <taxon>Ecdysozoa</taxon>
        <taxon>Arthropoda</taxon>
        <taxon>Hexapoda</taxon>
        <taxon>Insecta</taxon>
        <taxon>Pterygota</taxon>
        <taxon>Neoptera</taxon>
        <taxon>Endopterygota</taxon>
        <taxon>Coleoptera</taxon>
        <taxon>Polyphaga</taxon>
        <taxon>Cucujiformia</taxon>
        <taxon>Nitidulidae</taxon>
        <taxon>Meligethinae</taxon>
        <taxon>Brassicogethes</taxon>
    </lineage>
</organism>
<dbReference type="EMBL" id="OV121132">
    <property type="protein sequence ID" value="CAH0546749.1"/>
    <property type="molecule type" value="Genomic_DNA"/>
</dbReference>
<dbReference type="PANTHER" id="PTHR14491">
    <property type="entry name" value="SOSONDOWAH, ISOFORM G"/>
    <property type="match status" value="1"/>
</dbReference>